<reference evidence="2 3" key="1">
    <citation type="journal article" date="2016" name="Genome Biol. Evol.">
        <title>Divergent and convergent evolution of fungal pathogenicity.</title>
        <authorList>
            <person name="Shang Y."/>
            <person name="Xiao G."/>
            <person name="Zheng P."/>
            <person name="Cen K."/>
            <person name="Zhan S."/>
            <person name="Wang C."/>
        </authorList>
    </citation>
    <scope>NUCLEOTIDE SEQUENCE [LARGE SCALE GENOMIC DNA]</scope>
    <source>
        <strain evidence="2 3">RCEF 1005</strain>
    </source>
</reference>
<dbReference type="OrthoDB" id="10255422at2759"/>
<proteinExistence type="predicted"/>
<dbReference type="Proteomes" id="UP000076881">
    <property type="component" value="Unassembled WGS sequence"/>
</dbReference>
<dbReference type="Pfam" id="PF06983">
    <property type="entry name" value="3-dmu-9_3-mt"/>
    <property type="match status" value="1"/>
</dbReference>
<evidence type="ECO:0000313" key="3">
    <source>
        <dbReference type="Proteomes" id="UP000076881"/>
    </source>
</evidence>
<dbReference type="PANTHER" id="PTHR33990">
    <property type="entry name" value="PROTEIN YJDN-RELATED"/>
    <property type="match status" value="1"/>
</dbReference>
<dbReference type="STRING" id="1081108.A0A162MTA1"/>
<keyword evidence="2" id="KW-0830">Ubiquinone</keyword>
<dbReference type="Gene3D" id="3.10.180.10">
    <property type="entry name" value="2,3-Dihydroxybiphenyl 1,2-Dioxygenase, domain 1"/>
    <property type="match status" value="1"/>
</dbReference>
<dbReference type="InterPro" id="IPR028973">
    <property type="entry name" value="PhnB-like"/>
</dbReference>
<dbReference type="GO" id="GO:0008168">
    <property type="term" value="F:methyltransferase activity"/>
    <property type="evidence" value="ECO:0007669"/>
    <property type="project" value="UniProtKB-KW"/>
</dbReference>
<evidence type="ECO:0000259" key="1">
    <source>
        <dbReference type="Pfam" id="PF06983"/>
    </source>
</evidence>
<dbReference type="PIRSF" id="PIRSF021700">
    <property type="entry name" value="3_dmu_93_MTrfase"/>
    <property type="match status" value="1"/>
</dbReference>
<keyword evidence="3" id="KW-1185">Reference proteome</keyword>
<keyword evidence="2" id="KW-0808">Transferase</keyword>
<name>A0A162MTA1_CORDF</name>
<organism evidence="2 3">
    <name type="scientific">Akanthomyces lecanii RCEF 1005</name>
    <dbReference type="NCBI Taxonomy" id="1081108"/>
    <lineage>
        <taxon>Eukaryota</taxon>
        <taxon>Fungi</taxon>
        <taxon>Dikarya</taxon>
        <taxon>Ascomycota</taxon>
        <taxon>Pezizomycotina</taxon>
        <taxon>Sordariomycetes</taxon>
        <taxon>Hypocreomycetidae</taxon>
        <taxon>Hypocreales</taxon>
        <taxon>Cordycipitaceae</taxon>
        <taxon>Akanthomyces</taxon>
        <taxon>Cordyceps confragosa</taxon>
    </lineage>
</organism>
<dbReference type="PANTHER" id="PTHR33990:SF2">
    <property type="entry name" value="PHNB-LIKE DOMAIN-CONTAINING PROTEIN"/>
    <property type="match status" value="1"/>
</dbReference>
<dbReference type="AlphaFoldDB" id="A0A162MTA1"/>
<dbReference type="SUPFAM" id="SSF54593">
    <property type="entry name" value="Glyoxalase/Bleomycin resistance protein/Dihydroxybiphenyl dioxygenase"/>
    <property type="match status" value="1"/>
</dbReference>
<dbReference type="GO" id="GO:0032259">
    <property type="term" value="P:methylation"/>
    <property type="evidence" value="ECO:0007669"/>
    <property type="project" value="UniProtKB-KW"/>
</dbReference>
<protein>
    <submittedName>
        <fullName evidence="2">3-demethylubiquinone-9 3-O-methyltransferase</fullName>
    </submittedName>
</protein>
<sequence length="168" mass="18184">MAAPLITCLWFSNQAQEVAEYYVSIFAPDSAITSTKHYTAGGQATHKQPAGSVLLVEFTLRGQKFVALNGGDPQDTWAFTPRLSLQVDCADQAEVDRFWAALGAGGDESAQRCGWLADKYGVSWQVVPVAMKTFLAAEDREAADRAMVAMMGMKKLDVAALQKAFDNA</sequence>
<gene>
    <name evidence="2" type="ORF">LEL_09795</name>
</gene>
<comment type="caution">
    <text evidence="2">The sequence shown here is derived from an EMBL/GenBank/DDBJ whole genome shotgun (WGS) entry which is preliminary data.</text>
</comment>
<evidence type="ECO:0000313" key="2">
    <source>
        <dbReference type="EMBL" id="OAA69979.1"/>
    </source>
</evidence>
<dbReference type="EMBL" id="AZHF01000010">
    <property type="protein sequence ID" value="OAA69979.1"/>
    <property type="molecule type" value="Genomic_DNA"/>
</dbReference>
<dbReference type="InterPro" id="IPR029068">
    <property type="entry name" value="Glyas_Bleomycin-R_OHBP_Dase"/>
</dbReference>
<accession>A0A162MTA1</accession>
<feature type="domain" description="PhnB-like" evidence="1">
    <location>
        <begin position="5"/>
        <end position="127"/>
    </location>
</feature>
<dbReference type="InterPro" id="IPR009725">
    <property type="entry name" value="3_dmu_93_MTrfase"/>
</dbReference>
<dbReference type="CDD" id="cd06588">
    <property type="entry name" value="PhnB_like"/>
    <property type="match status" value="1"/>
</dbReference>
<keyword evidence="2" id="KW-0489">Methyltransferase</keyword>